<evidence type="ECO:0000256" key="8">
    <source>
        <dbReference type="ARBA" id="ARBA00022857"/>
    </source>
</evidence>
<dbReference type="InterPro" id="IPR036119">
    <property type="entry name" value="NOS_N_sf"/>
</dbReference>
<keyword evidence="6" id="KW-0288">FMN</keyword>
<feature type="non-terminal residue" evidence="12">
    <location>
        <position position="96"/>
    </location>
</feature>
<keyword evidence="9" id="KW-0112">Calmodulin-binding</keyword>
<dbReference type="AlphaFoldDB" id="A0A7R8WUM0"/>
<evidence type="ECO:0000256" key="5">
    <source>
        <dbReference type="ARBA" id="ARBA00022617"/>
    </source>
</evidence>
<dbReference type="Gene3D" id="3.90.340.10">
    <property type="entry name" value="Nitric Oxide Synthase, Chain A, domain 1"/>
    <property type="match status" value="1"/>
</dbReference>
<evidence type="ECO:0000313" key="12">
    <source>
        <dbReference type="EMBL" id="CAD7238380.1"/>
    </source>
</evidence>
<gene>
    <name evidence="12" type="ORF">CTOB1V02_LOCUS16195</name>
</gene>
<accession>A0A7R8WUM0</accession>
<keyword evidence="10" id="KW-0560">Oxidoreductase</keyword>
<dbReference type="GO" id="GO:0046872">
    <property type="term" value="F:metal ion binding"/>
    <property type="evidence" value="ECO:0007669"/>
    <property type="project" value="UniProtKB-KW"/>
</dbReference>
<evidence type="ECO:0000256" key="4">
    <source>
        <dbReference type="ARBA" id="ARBA00012989"/>
    </source>
</evidence>
<keyword evidence="7" id="KW-0479">Metal-binding</keyword>
<evidence type="ECO:0000256" key="9">
    <source>
        <dbReference type="ARBA" id="ARBA00022860"/>
    </source>
</evidence>
<evidence type="ECO:0000256" key="3">
    <source>
        <dbReference type="ARBA" id="ARBA00006267"/>
    </source>
</evidence>
<name>A0A7R8WUM0_9CRUS</name>
<organism evidence="12">
    <name type="scientific">Cyprideis torosa</name>
    <dbReference type="NCBI Taxonomy" id="163714"/>
    <lineage>
        <taxon>Eukaryota</taxon>
        <taxon>Metazoa</taxon>
        <taxon>Ecdysozoa</taxon>
        <taxon>Arthropoda</taxon>
        <taxon>Crustacea</taxon>
        <taxon>Oligostraca</taxon>
        <taxon>Ostracoda</taxon>
        <taxon>Podocopa</taxon>
        <taxon>Podocopida</taxon>
        <taxon>Cytherocopina</taxon>
        <taxon>Cytheroidea</taxon>
        <taxon>Cytherideidae</taxon>
        <taxon>Cyprideis</taxon>
    </lineage>
</organism>
<dbReference type="PANTHER" id="PTHR43410">
    <property type="entry name" value="NITRIC OXIDE SYNTHASE OXYGENASE"/>
    <property type="match status" value="1"/>
</dbReference>
<dbReference type="EMBL" id="OB700523">
    <property type="protein sequence ID" value="CAD7238380.1"/>
    <property type="molecule type" value="Genomic_DNA"/>
</dbReference>
<comment type="cofactor">
    <cofactor evidence="1">
        <name>FMN</name>
        <dbReference type="ChEBI" id="CHEBI:58210"/>
    </cofactor>
</comment>
<dbReference type="SUPFAM" id="SSF56512">
    <property type="entry name" value="Nitric oxide (NO) synthase oxygenase domain"/>
    <property type="match status" value="1"/>
</dbReference>
<evidence type="ECO:0000256" key="2">
    <source>
        <dbReference type="ARBA" id="ARBA00001970"/>
    </source>
</evidence>
<keyword evidence="8" id="KW-0521">NADP</keyword>
<comment type="similarity">
    <text evidence="3">Belongs to the NOS family.</text>
</comment>
<keyword evidence="11" id="KW-0408">Iron</keyword>
<keyword evidence="6" id="KW-0285">Flavoprotein</keyword>
<dbReference type="OrthoDB" id="1688044at2759"/>
<sequence>KNNVSINDHHAACESFMKFLEAETAQRGGCPGDWVWLVPPMSGALTSVFHQEMAMYNLKPAYEYQEPAWKTHVWKSKDESCRAKKSKRKFHFSEIA</sequence>
<feature type="non-terminal residue" evidence="12">
    <location>
        <position position="1"/>
    </location>
</feature>
<dbReference type="InterPro" id="IPR004030">
    <property type="entry name" value="NOS_N"/>
</dbReference>
<dbReference type="GO" id="GO:0005516">
    <property type="term" value="F:calmodulin binding"/>
    <property type="evidence" value="ECO:0007669"/>
    <property type="project" value="UniProtKB-KW"/>
</dbReference>
<evidence type="ECO:0000256" key="6">
    <source>
        <dbReference type="ARBA" id="ARBA00022643"/>
    </source>
</evidence>
<keyword evidence="5" id="KW-0349">Heme</keyword>
<dbReference type="Pfam" id="PF02898">
    <property type="entry name" value="NO_synthase"/>
    <property type="match status" value="1"/>
</dbReference>
<dbReference type="EC" id="1.14.13.39" evidence="4"/>
<dbReference type="InterPro" id="IPR044943">
    <property type="entry name" value="NOS_dom_1"/>
</dbReference>
<evidence type="ECO:0000256" key="1">
    <source>
        <dbReference type="ARBA" id="ARBA00001917"/>
    </source>
</evidence>
<dbReference type="InterPro" id="IPR050607">
    <property type="entry name" value="NOS"/>
</dbReference>
<comment type="cofactor">
    <cofactor evidence="2">
        <name>heme b</name>
        <dbReference type="ChEBI" id="CHEBI:60344"/>
    </cofactor>
</comment>
<evidence type="ECO:0000256" key="11">
    <source>
        <dbReference type="ARBA" id="ARBA00023004"/>
    </source>
</evidence>
<reference evidence="12" key="1">
    <citation type="submission" date="2020-11" db="EMBL/GenBank/DDBJ databases">
        <authorList>
            <person name="Tran Van P."/>
        </authorList>
    </citation>
    <scope>NUCLEOTIDE SEQUENCE</scope>
</reference>
<proteinExistence type="inferred from homology"/>
<evidence type="ECO:0000256" key="10">
    <source>
        <dbReference type="ARBA" id="ARBA00023002"/>
    </source>
</evidence>
<protein>
    <recommendedName>
        <fullName evidence="4">nitric-oxide synthase (NADPH)</fullName>
        <ecNumber evidence="4">1.14.13.39</ecNumber>
    </recommendedName>
</protein>
<dbReference type="GO" id="GO:0004517">
    <property type="term" value="F:nitric-oxide synthase activity"/>
    <property type="evidence" value="ECO:0007669"/>
    <property type="project" value="UniProtKB-EC"/>
</dbReference>
<evidence type="ECO:0000256" key="7">
    <source>
        <dbReference type="ARBA" id="ARBA00022723"/>
    </source>
</evidence>
<dbReference type="PANTHER" id="PTHR43410:SF1">
    <property type="entry name" value="NITRIC OXIDE SYNTHASE"/>
    <property type="match status" value="1"/>
</dbReference>
<dbReference type="GO" id="GO:0006809">
    <property type="term" value="P:nitric oxide biosynthetic process"/>
    <property type="evidence" value="ECO:0007669"/>
    <property type="project" value="InterPro"/>
</dbReference>